<dbReference type="EMBL" id="JACWUS010000001">
    <property type="protein sequence ID" value="MBD2828799.1"/>
    <property type="molecule type" value="Genomic_DNA"/>
</dbReference>
<organism evidence="1">
    <name type="scientific">Streptomyces globisporus</name>
    <dbReference type="NCBI Taxonomy" id="1908"/>
    <lineage>
        <taxon>Bacteria</taxon>
        <taxon>Bacillati</taxon>
        <taxon>Actinomycetota</taxon>
        <taxon>Actinomycetes</taxon>
        <taxon>Kitasatosporales</taxon>
        <taxon>Streptomycetaceae</taxon>
        <taxon>Streptomyces</taxon>
    </lineage>
</organism>
<reference evidence="1" key="1">
    <citation type="journal article" date="2020" name="PLoS ONE">
        <title>Isolation and characterization of Streptomyces bacteriophages and Streptomyces strains encoding biosynthetic arsenals: Streptomyces strains and phages for antibiotic discovery.</title>
        <authorList>
            <person name="Montano E.T."/>
            <person name="Nideffer J.F."/>
            <person name="Brumage L."/>
            <person name="Erb M."/>
            <person name="Derman A.I."/>
            <person name="Davis J.P."/>
            <person name="Estrada E."/>
            <person name="Fu S."/>
            <person name="Le D."/>
            <person name="Vuppala A."/>
            <person name="Tran C."/>
            <person name="Luterstein E."/>
            <person name="Lakkaraju S."/>
            <person name="Panchagnula S."/>
            <person name="Ren C."/>
            <person name="Doan J."/>
            <person name="Tran S."/>
            <person name="Soriano J."/>
            <person name="Fujita Y."/>
            <person name="Gutala P."/>
            <person name="Fujii Q."/>
            <person name="Lee M."/>
            <person name="Bui A."/>
            <person name="Villarreal C."/>
            <person name="Shing S.R."/>
            <person name="Kim S."/>
            <person name="Freeman D."/>
            <person name="Racha V."/>
            <person name="Ho A."/>
            <person name="Kumar P."/>
            <person name="Falah K."/>
            <person name="Dawson T."/>
            <person name="Enustun E."/>
            <person name="Prichard A."/>
            <person name="Gomez A."/>
            <person name="Khanna K."/>
            <person name="Trigg S."/>
            <person name="Fernandez L."/>
            <person name="Pogliano K."/>
            <person name="Pogliano J."/>
        </authorList>
    </citation>
    <scope>NUCLEOTIDE SEQUENCE</scope>
    <source>
        <strain evidence="1">QF2</strain>
    </source>
</reference>
<name>A0A927GNE0_STRGL</name>
<dbReference type="AlphaFoldDB" id="A0A927GNE0"/>
<gene>
    <name evidence="1" type="ORF">ID875_11480</name>
</gene>
<evidence type="ECO:0000313" key="1">
    <source>
        <dbReference type="EMBL" id="MBD2828799.1"/>
    </source>
</evidence>
<proteinExistence type="predicted"/>
<accession>A0A927GNE0</accession>
<protein>
    <submittedName>
        <fullName evidence="1">Uncharacterized protein</fullName>
    </submittedName>
</protein>
<comment type="caution">
    <text evidence="1">The sequence shown here is derived from an EMBL/GenBank/DDBJ whole genome shotgun (WGS) entry which is preliminary data.</text>
</comment>
<sequence>MITQLPDLTSHRKPLSDDRRRLAVSAYLWTRVTEGESDFAPCPPCIGSDPALRVVRTQERHNVFHWLHTPDHQPCYGALKPLLEDHAERLAKAIDHCQ</sequence>